<reference evidence="2 3" key="1">
    <citation type="submission" date="2017-09" db="EMBL/GenBank/DDBJ databases">
        <title>Large-scale bioinformatics analysis of Bacillus genomes uncovers conserved roles of natural products in bacterial physiology.</title>
        <authorList>
            <consortium name="Agbiome Team Llc"/>
            <person name="Bleich R.M."/>
            <person name="Grubbs K.J."/>
            <person name="Santa Maria K.C."/>
            <person name="Allen S.E."/>
            <person name="Farag S."/>
            <person name="Shank E.A."/>
            <person name="Bowers A."/>
        </authorList>
    </citation>
    <scope>NUCLEOTIDE SEQUENCE [LARGE SCALE GENOMIC DNA]</scope>
    <source>
        <strain evidence="2 3">AFS022681</strain>
    </source>
</reference>
<organism evidence="2 3">
    <name type="scientific">Bacillus cereus</name>
    <dbReference type="NCBI Taxonomy" id="1396"/>
    <lineage>
        <taxon>Bacteria</taxon>
        <taxon>Bacillati</taxon>
        <taxon>Bacillota</taxon>
        <taxon>Bacilli</taxon>
        <taxon>Bacillales</taxon>
        <taxon>Bacillaceae</taxon>
        <taxon>Bacillus</taxon>
        <taxon>Bacillus cereus group</taxon>
    </lineage>
</organism>
<evidence type="ECO:0000256" key="1">
    <source>
        <dbReference type="SAM" id="Phobius"/>
    </source>
</evidence>
<dbReference type="EMBL" id="NTRR01000029">
    <property type="protein sequence ID" value="PFE13079.1"/>
    <property type="molecule type" value="Genomic_DNA"/>
</dbReference>
<dbReference type="Pfam" id="PF22116">
    <property type="entry name" value="DUF6944"/>
    <property type="match status" value="1"/>
</dbReference>
<comment type="caution">
    <text evidence="2">The sequence shown here is derived from an EMBL/GenBank/DDBJ whole genome shotgun (WGS) entry which is preliminary data.</text>
</comment>
<evidence type="ECO:0000313" key="3">
    <source>
        <dbReference type="Proteomes" id="UP000220032"/>
    </source>
</evidence>
<dbReference type="AlphaFoldDB" id="A0A1D3NKQ5"/>
<evidence type="ECO:0008006" key="4">
    <source>
        <dbReference type="Google" id="ProtNLM"/>
    </source>
</evidence>
<sequence>MDDPIKEIVGAWFVAVGTIIAAIGSTPLKRLNSEIRKDLSIWGNVLQATGNGLEADGQREVSLEFIGHGIQSIGNVTVLTGLIIDFEDEMQKKLVIAGNWVQALGGVTAIGEEVEDSSNIDESYNIVGNLLQATGNSLQAIGGIDELKASRGKVEGVFEGDDEEDGQLIVITGSWVQAVGSVVSLIGQIREESQEIEENNLQGN</sequence>
<name>A0A1D3NKQ5_BACCE</name>
<dbReference type="RefSeq" id="WP_088097142.1">
    <property type="nucleotide sequence ID" value="NZ_FMJG01000028.1"/>
</dbReference>
<dbReference type="InterPro" id="IPR054224">
    <property type="entry name" value="DUF6944"/>
</dbReference>
<keyword evidence="1" id="KW-0472">Membrane</keyword>
<feature type="transmembrane region" description="Helical" evidence="1">
    <location>
        <begin position="12"/>
        <end position="28"/>
    </location>
</feature>
<protein>
    <recommendedName>
        <fullName evidence="4">AraC family transcriptional regulator</fullName>
    </recommendedName>
</protein>
<accession>A0A1D3NKQ5</accession>
<keyword evidence="1" id="KW-0812">Transmembrane</keyword>
<gene>
    <name evidence="2" type="ORF">CN307_18375</name>
</gene>
<keyword evidence="1" id="KW-1133">Transmembrane helix</keyword>
<proteinExistence type="predicted"/>
<dbReference type="Proteomes" id="UP000220032">
    <property type="component" value="Unassembled WGS sequence"/>
</dbReference>
<evidence type="ECO:0000313" key="2">
    <source>
        <dbReference type="EMBL" id="PFE13079.1"/>
    </source>
</evidence>